<feature type="domain" description="Peptidase M10 metallopeptidase" evidence="6">
    <location>
        <begin position="111"/>
        <end position="240"/>
    </location>
</feature>
<reference evidence="7 8" key="1">
    <citation type="submission" date="2020-07" db="EMBL/GenBank/DDBJ databases">
        <title>Description of Limosilactobacillus balticus sp. nov., Limosilactobacillus agrestis sp. nov., Limosilactobacillus albertensis sp. nov., Limosilactobacillus rudii sp. nov., Limosilactobacillus fastidiosus sp. nov., five novel Limosilactobacillus species isolated from the vertebrate gastrointestinal tract, and proposal of 6 subspecies of Limosilactobacillus reuteri adapted to the gastrointestinal tract of specific vertebrate hosts.</title>
        <authorList>
            <person name="Li F."/>
            <person name="Cheng C."/>
            <person name="Zheng J."/>
            <person name="Quevedo R.M."/>
            <person name="Li J."/>
            <person name="Roos S."/>
            <person name="Gaenzle M.G."/>
            <person name="Walter J."/>
        </authorList>
    </citation>
    <scope>NUCLEOTIDE SEQUENCE [LARGE SCALE GENOMIC DNA]</scope>
    <source>
        <strain evidence="7 8">STM2_1</strain>
    </source>
</reference>
<dbReference type="Pfam" id="PF00413">
    <property type="entry name" value="Peptidase_M10"/>
    <property type="match status" value="1"/>
</dbReference>
<dbReference type="CDD" id="cd04268">
    <property type="entry name" value="ZnMc_MMP_like"/>
    <property type="match status" value="1"/>
</dbReference>
<dbReference type="RefSeq" id="WP_182597217.1">
    <property type="nucleotide sequence ID" value="NZ_JACIVA010000061.1"/>
</dbReference>
<keyword evidence="3" id="KW-0378">Hydrolase</keyword>
<feature type="region of interest" description="Disordered" evidence="5">
    <location>
        <begin position="55"/>
        <end position="96"/>
    </location>
</feature>
<dbReference type="GO" id="GO:0006508">
    <property type="term" value="P:proteolysis"/>
    <property type="evidence" value="ECO:0007669"/>
    <property type="project" value="UniProtKB-KW"/>
</dbReference>
<evidence type="ECO:0000313" key="8">
    <source>
        <dbReference type="Proteomes" id="UP000517106"/>
    </source>
</evidence>
<feature type="compositionally biased region" description="Low complexity" evidence="5">
    <location>
        <begin position="79"/>
        <end position="96"/>
    </location>
</feature>
<protein>
    <submittedName>
        <fullName evidence="7">Matrixin family metalloprotease</fullName>
    </submittedName>
</protein>
<keyword evidence="7" id="KW-0482">Metalloprotease</keyword>
<evidence type="ECO:0000256" key="1">
    <source>
        <dbReference type="ARBA" id="ARBA00022670"/>
    </source>
</evidence>
<keyword evidence="2" id="KW-0479">Metal-binding</keyword>
<keyword evidence="1 7" id="KW-0645">Protease</keyword>
<organism evidence="7 8">
    <name type="scientific">Limosilactobacillus rudii</name>
    <dbReference type="NCBI Taxonomy" id="2759755"/>
    <lineage>
        <taxon>Bacteria</taxon>
        <taxon>Bacillati</taxon>
        <taxon>Bacillota</taxon>
        <taxon>Bacilli</taxon>
        <taxon>Lactobacillales</taxon>
        <taxon>Lactobacillaceae</taxon>
        <taxon>Limosilactobacillus</taxon>
    </lineage>
</organism>
<dbReference type="Proteomes" id="UP000517106">
    <property type="component" value="Unassembled WGS sequence"/>
</dbReference>
<dbReference type="InterPro" id="IPR024079">
    <property type="entry name" value="MetalloPept_cat_dom_sf"/>
</dbReference>
<dbReference type="InterPro" id="IPR001818">
    <property type="entry name" value="Pept_M10_metallopeptidase"/>
</dbReference>
<accession>A0A7W3UMW4</accession>
<name>A0A7W3UMW4_9LACO</name>
<dbReference type="Gene3D" id="3.40.390.10">
    <property type="entry name" value="Collagenase (Catalytic Domain)"/>
    <property type="match status" value="1"/>
</dbReference>
<dbReference type="GO" id="GO:0008270">
    <property type="term" value="F:zinc ion binding"/>
    <property type="evidence" value="ECO:0007669"/>
    <property type="project" value="InterPro"/>
</dbReference>
<evidence type="ECO:0000313" key="7">
    <source>
        <dbReference type="EMBL" id="MBB1098513.1"/>
    </source>
</evidence>
<evidence type="ECO:0000259" key="6">
    <source>
        <dbReference type="Pfam" id="PF00413"/>
    </source>
</evidence>
<evidence type="ECO:0000256" key="2">
    <source>
        <dbReference type="ARBA" id="ARBA00022723"/>
    </source>
</evidence>
<evidence type="ECO:0000256" key="3">
    <source>
        <dbReference type="ARBA" id="ARBA00022801"/>
    </source>
</evidence>
<sequence>MNEIKFIFRLLKRAFVLGLLVGGGWLYFNNYQAQATTNQTVWNVRERLAKLINKENTSSGDDTNLHLNDTNNRSSKNNQQPTTEQQTSTQTSIPSTGRWATNQASVYVNTNNPQLDAAANSAIQAWNQTGAFTFKRIDNQSKADIVVTTMNRSDSNAAGLTKTSSNSLTRKFMHATVYLNTYYLSDPSYGYSQERIINTAEHELGHAIGLDHTNTVSVMQPAGSFYTIQPTDVQAVQKLYSENK</sequence>
<dbReference type="SUPFAM" id="SSF55486">
    <property type="entry name" value="Metalloproteases ('zincins'), catalytic domain"/>
    <property type="match status" value="1"/>
</dbReference>
<dbReference type="EMBL" id="JACIVA010000061">
    <property type="protein sequence ID" value="MBB1098513.1"/>
    <property type="molecule type" value="Genomic_DNA"/>
</dbReference>
<evidence type="ECO:0000256" key="4">
    <source>
        <dbReference type="ARBA" id="ARBA00022833"/>
    </source>
</evidence>
<comment type="caution">
    <text evidence="7">The sequence shown here is derived from an EMBL/GenBank/DDBJ whole genome shotgun (WGS) entry which is preliminary data.</text>
</comment>
<keyword evidence="8" id="KW-1185">Reference proteome</keyword>
<feature type="compositionally biased region" description="Low complexity" evidence="5">
    <location>
        <begin position="61"/>
        <end position="72"/>
    </location>
</feature>
<proteinExistence type="predicted"/>
<keyword evidence="4" id="KW-0862">Zinc</keyword>
<dbReference type="GO" id="GO:0004222">
    <property type="term" value="F:metalloendopeptidase activity"/>
    <property type="evidence" value="ECO:0007669"/>
    <property type="project" value="InterPro"/>
</dbReference>
<evidence type="ECO:0000256" key="5">
    <source>
        <dbReference type="SAM" id="MobiDB-lite"/>
    </source>
</evidence>
<dbReference type="AlphaFoldDB" id="A0A7W3UMW4"/>
<dbReference type="GO" id="GO:0031012">
    <property type="term" value="C:extracellular matrix"/>
    <property type="evidence" value="ECO:0007669"/>
    <property type="project" value="InterPro"/>
</dbReference>
<gene>
    <name evidence="7" type="ORF">H5S09_11345</name>
</gene>